<feature type="domain" description="SnoaL-like" evidence="1">
    <location>
        <begin position="19"/>
        <end position="110"/>
    </location>
</feature>
<dbReference type="EMBL" id="JAGSXH010000010">
    <property type="protein sequence ID" value="MBS2962357.1"/>
    <property type="molecule type" value="Genomic_DNA"/>
</dbReference>
<evidence type="ECO:0000313" key="3">
    <source>
        <dbReference type="Proteomes" id="UP000677913"/>
    </source>
</evidence>
<organism evidence="2 3">
    <name type="scientific">Actinocrinis puniceicyclus</name>
    <dbReference type="NCBI Taxonomy" id="977794"/>
    <lineage>
        <taxon>Bacteria</taxon>
        <taxon>Bacillati</taxon>
        <taxon>Actinomycetota</taxon>
        <taxon>Actinomycetes</taxon>
        <taxon>Catenulisporales</taxon>
        <taxon>Actinospicaceae</taxon>
        <taxon>Actinocrinis</taxon>
    </lineage>
</organism>
<dbReference type="InterPro" id="IPR032710">
    <property type="entry name" value="NTF2-like_dom_sf"/>
</dbReference>
<accession>A0A8J7WME7</accession>
<dbReference type="AlphaFoldDB" id="A0A8J7WME7"/>
<evidence type="ECO:0000313" key="2">
    <source>
        <dbReference type="EMBL" id="MBS2962357.1"/>
    </source>
</evidence>
<proteinExistence type="predicted"/>
<dbReference type="InterPro" id="IPR037401">
    <property type="entry name" value="SnoaL-like"/>
</dbReference>
<dbReference type="Pfam" id="PF12680">
    <property type="entry name" value="SnoaL_2"/>
    <property type="match status" value="1"/>
</dbReference>
<dbReference type="Proteomes" id="UP000677913">
    <property type="component" value="Unassembled WGS sequence"/>
</dbReference>
<keyword evidence="3" id="KW-1185">Reference proteome</keyword>
<name>A0A8J7WME7_9ACTN</name>
<dbReference type="SUPFAM" id="SSF54427">
    <property type="entry name" value="NTF2-like"/>
    <property type="match status" value="1"/>
</dbReference>
<sequence length="135" mass="15291">MAVEDNALIKLLRLGHMRFEHAKYERLAEGIDENVVWHTPGDHPLSGTIVGLDAVFEWLRKSAEVTDGTFRAEIHNIATDDSLAAVVSTYRGERKGMTLVMPGVQTFRFDPVSNKVVEARIWVYDDVFVNKFWSA</sequence>
<protein>
    <submittedName>
        <fullName evidence="2">Nuclear transport factor 2 family protein</fullName>
    </submittedName>
</protein>
<evidence type="ECO:0000259" key="1">
    <source>
        <dbReference type="Pfam" id="PF12680"/>
    </source>
</evidence>
<reference evidence="2" key="1">
    <citation type="submission" date="2021-04" db="EMBL/GenBank/DDBJ databases">
        <title>Genome based classification of Actinospica acidithermotolerans sp. nov., an actinobacterium isolated from an Indonesian hot spring.</title>
        <authorList>
            <person name="Kusuma A.B."/>
            <person name="Putra K.E."/>
            <person name="Nafisah S."/>
            <person name="Loh J."/>
            <person name="Nouioui I."/>
            <person name="Goodfellow M."/>
        </authorList>
    </citation>
    <scope>NUCLEOTIDE SEQUENCE</scope>
    <source>
        <strain evidence="2">DSM 45618</strain>
    </source>
</reference>
<comment type="caution">
    <text evidence="2">The sequence shown here is derived from an EMBL/GenBank/DDBJ whole genome shotgun (WGS) entry which is preliminary data.</text>
</comment>
<gene>
    <name evidence="2" type="ORF">KGA66_04815</name>
</gene>
<dbReference type="Gene3D" id="3.10.450.50">
    <property type="match status" value="1"/>
</dbReference>
<dbReference type="RefSeq" id="WP_211464934.1">
    <property type="nucleotide sequence ID" value="NZ_JAGSXH010000010.1"/>
</dbReference>